<dbReference type="AlphaFoldDB" id="A0ABD2I148"/>
<evidence type="ECO:0000256" key="3">
    <source>
        <dbReference type="SAM" id="Phobius"/>
    </source>
</evidence>
<protein>
    <recommendedName>
        <fullName evidence="4">Nematode cuticle collagen N-terminal domain-containing protein</fullName>
    </recommendedName>
</protein>
<feature type="transmembrane region" description="Helical" evidence="3">
    <location>
        <begin position="92"/>
        <end position="115"/>
    </location>
</feature>
<dbReference type="InterPro" id="IPR002486">
    <property type="entry name" value="Col_cuticle_N"/>
</dbReference>
<dbReference type="Pfam" id="PF01391">
    <property type="entry name" value="Collagen"/>
    <property type="match status" value="2"/>
</dbReference>
<dbReference type="SMART" id="SM01088">
    <property type="entry name" value="Col_cuticle_N"/>
    <property type="match status" value="1"/>
</dbReference>
<keyword evidence="3" id="KW-0812">Transmembrane</keyword>
<feature type="compositionally biased region" description="Gly residues" evidence="2">
    <location>
        <begin position="336"/>
        <end position="345"/>
    </location>
</feature>
<keyword evidence="6" id="KW-1185">Reference proteome</keyword>
<feature type="compositionally biased region" description="Basic and acidic residues" evidence="2">
    <location>
        <begin position="346"/>
        <end position="357"/>
    </location>
</feature>
<dbReference type="InterPro" id="IPR008160">
    <property type="entry name" value="Collagen"/>
</dbReference>
<sequence length="365" mass="37362">MVLVLAHCRTKVMAAILKSLEVHRVQNLAAKAGAAIVESLDTNGKMKQLVTRLVATHQQQQQQHNFPLINRKVISMEAEKSRQQEAECMRRLAFFGVALSTVATLITVLSVPMVYNYVQHVNSQMVSELDFCKSRSGNIWREVTRTQALHSNKQRVVRQADYGYGGGACCGCGVSARGPQGPPGQPGVPGDDGAQGNNGAPGIPATPRPRPSYPTTGCQICEPATNGNPGEQGPAGSPGEPGKPGAPGYPGQNGPRGPPGPAGPNGEPGKPGQPGQNGEPGVLRYGPVKVGPPGPQGAPGYPGGNGEPGQPGSQGYPGEQGQPGAGGPSGSPGTPGEPGGQGEPGAHGEKGHCDHCPPPRTAPGY</sequence>
<gene>
    <name evidence="5" type="ORF">niasHS_015822</name>
</gene>
<dbReference type="Pfam" id="PF01484">
    <property type="entry name" value="Col_cuticle_N"/>
    <property type="match status" value="1"/>
</dbReference>
<dbReference type="Proteomes" id="UP001620645">
    <property type="component" value="Unassembled WGS sequence"/>
</dbReference>
<name>A0ABD2I148_HETSC</name>
<accession>A0ABD2I148</accession>
<evidence type="ECO:0000259" key="4">
    <source>
        <dbReference type="SMART" id="SM01088"/>
    </source>
</evidence>
<dbReference type="EMBL" id="JBICCN010000400">
    <property type="protein sequence ID" value="KAL3071080.1"/>
    <property type="molecule type" value="Genomic_DNA"/>
</dbReference>
<evidence type="ECO:0000256" key="1">
    <source>
        <dbReference type="ARBA" id="ARBA00022737"/>
    </source>
</evidence>
<feature type="compositionally biased region" description="Gly residues" evidence="2">
    <location>
        <begin position="321"/>
        <end position="330"/>
    </location>
</feature>
<dbReference type="PANTHER" id="PTHR24637:SF310">
    <property type="entry name" value="NEMATODE CUTICLE COLLAGEN N-TERMINAL DOMAIN-CONTAINING PROTEIN"/>
    <property type="match status" value="1"/>
</dbReference>
<dbReference type="PANTHER" id="PTHR24637">
    <property type="entry name" value="COLLAGEN"/>
    <property type="match status" value="1"/>
</dbReference>
<organism evidence="5 6">
    <name type="scientific">Heterodera schachtii</name>
    <name type="common">Sugarbeet cyst nematode worm</name>
    <name type="synonym">Tylenchus schachtii</name>
    <dbReference type="NCBI Taxonomy" id="97005"/>
    <lineage>
        <taxon>Eukaryota</taxon>
        <taxon>Metazoa</taxon>
        <taxon>Ecdysozoa</taxon>
        <taxon>Nematoda</taxon>
        <taxon>Chromadorea</taxon>
        <taxon>Rhabditida</taxon>
        <taxon>Tylenchina</taxon>
        <taxon>Tylenchomorpha</taxon>
        <taxon>Tylenchoidea</taxon>
        <taxon>Heteroderidae</taxon>
        <taxon>Heteroderinae</taxon>
        <taxon>Heterodera</taxon>
    </lineage>
</organism>
<feature type="compositionally biased region" description="Low complexity" evidence="2">
    <location>
        <begin position="310"/>
        <end position="320"/>
    </location>
</feature>
<reference evidence="5 6" key="1">
    <citation type="submission" date="2024-10" db="EMBL/GenBank/DDBJ databases">
        <authorList>
            <person name="Kim D."/>
        </authorList>
    </citation>
    <scope>NUCLEOTIDE SEQUENCE [LARGE SCALE GENOMIC DNA]</scope>
    <source>
        <strain evidence="5">Taebaek</strain>
    </source>
</reference>
<proteinExistence type="predicted"/>
<evidence type="ECO:0000256" key="2">
    <source>
        <dbReference type="SAM" id="MobiDB-lite"/>
    </source>
</evidence>
<keyword evidence="3" id="KW-1133">Transmembrane helix</keyword>
<feature type="domain" description="Nematode cuticle collagen N-terminal" evidence="4">
    <location>
        <begin position="91"/>
        <end position="143"/>
    </location>
</feature>
<feature type="region of interest" description="Disordered" evidence="2">
    <location>
        <begin position="179"/>
        <end position="365"/>
    </location>
</feature>
<comment type="caution">
    <text evidence="5">The sequence shown here is derived from an EMBL/GenBank/DDBJ whole genome shotgun (WGS) entry which is preliminary data.</text>
</comment>
<keyword evidence="1" id="KW-0677">Repeat</keyword>
<feature type="compositionally biased region" description="Gly residues" evidence="2">
    <location>
        <begin position="300"/>
        <end position="309"/>
    </location>
</feature>
<keyword evidence="3" id="KW-0472">Membrane</keyword>
<evidence type="ECO:0000313" key="5">
    <source>
        <dbReference type="EMBL" id="KAL3071080.1"/>
    </source>
</evidence>
<evidence type="ECO:0000313" key="6">
    <source>
        <dbReference type="Proteomes" id="UP001620645"/>
    </source>
</evidence>